<dbReference type="Gene3D" id="3.90.190.10">
    <property type="entry name" value="Protein tyrosine phosphatase superfamily"/>
    <property type="match status" value="1"/>
</dbReference>
<dbReference type="STRING" id="1007099.SAMN05216287_1772"/>
<dbReference type="Pfam" id="PF03162">
    <property type="entry name" value="Y_phosphatase2"/>
    <property type="match status" value="1"/>
</dbReference>
<dbReference type="InterPro" id="IPR016130">
    <property type="entry name" value="Tyr_Pase_AS"/>
</dbReference>
<dbReference type="InterPro" id="IPR004861">
    <property type="entry name" value="Siw14-like"/>
</dbReference>
<keyword evidence="5" id="KW-1185">Reference proteome</keyword>
<dbReference type="EMBL" id="FNNU01000002">
    <property type="protein sequence ID" value="SDW87774.1"/>
    <property type="molecule type" value="Genomic_DNA"/>
</dbReference>
<evidence type="ECO:0000313" key="5">
    <source>
        <dbReference type="Proteomes" id="UP000243778"/>
    </source>
</evidence>
<dbReference type="AlphaFoldDB" id="A0A1H2X5L2"/>
<dbReference type="PANTHER" id="PTHR31126">
    <property type="entry name" value="TYROSINE-PROTEIN PHOSPHATASE"/>
    <property type="match status" value="1"/>
</dbReference>
<dbReference type="SUPFAM" id="SSF52799">
    <property type="entry name" value="(Phosphotyrosine protein) phosphatases II"/>
    <property type="match status" value="1"/>
</dbReference>
<reference evidence="5" key="1">
    <citation type="submission" date="2016-10" db="EMBL/GenBank/DDBJ databases">
        <authorList>
            <person name="Varghese N."/>
            <person name="Submissions S."/>
        </authorList>
    </citation>
    <scope>NUCLEOTIDE SEQUENCE [LARGE SCALE GENOMIC DNA]</scope>
    <source>
        <strain evidence="5">NRRL B-59562</strain>
    </source>
</reference>
<gene>
    <name evidence="4" type="ORF">SAMN05216287_1772</name>
</gene>
<organism evidence="4 5">
    <name type="scientific">Pseudomonas kuykendallii</name>
    <dbReference type="NCBI Taxonomy" id="1007099"/>
    <lineage>
        <taxon>Bacteria</taxon>
        <taxon>Pseudomonadati</taxon>
        <taxon>Pseudomonadota</taxon>
        <taxon>Gammaproteobacteria</taxon>
        <taxon>Pseudomonadales</taxon>
        <taxon>Pseudomonadaceae</taxon>
        <taxon>Pseudomonas</taxon>
    </lineage>
</organism>
<evidence type="ECO:0000256" key="2">
    <source>
        <dbReference type="SAM" id="SignalP"/>
    </source>
</evidence>
<dbReference type="GO" id="GO:0016791">
    <property type="term" value="F:phosphatase activity"/>
    <property type="evidence" value="ECO:0007669"/>
    <property type="project" value="TreeGrafter"/>
</dbReference>
<protein>
    <submittedName>
        <fullName evidence="4">Tyrosine phosphatase family protein</fullName>
    </submittedName>
</protein>
<dbReference type="InterPro" id="IPR000387">
    <property type="entry name" value="Tyr_Pase_dom"/>
</dbReference>
<keyword evidence="2" id="KW-0732">Signal</keyword>
<name>A0A1H2X5L2_9PSED</name>
<feature type="chain" id="PRO_5017306033" evidence="2">
    <location>
        <begin position="31"/>
        <end position="226"/>
    </location>
</feature>
<evidence type="ECO:0000256" key="1">
    <source>
        <dbReference type="ARBA" id="ARBA00009580"/>
    </source>
</evidence>
<dbReference type="CDD" id="cd14529">
    <property type="entry name" value="TpbA-like"/>
    <property type="match status" value="1"/>
</dbReference>
<comment type="similarity">
    <text evidence="1">Belongs to the protein-tyrosine phosphatase family.</text>
</comment>
<evidence type="ECO:0000313" key="4">
    <source>
        <dbReference type="EMBL" id="SDW87774.1"/>
    </source>
</evidence>
<dbReference type="PROSITE" id="PS00383">
    <property type="entry name" value="TYR_PHOSPHATASE_1"/>
    <property type="match status" value="1"/>
</dbReference>
<dbReference type="RefSeq" id="WP_245728151.1">
    <property type="nucleotide sequence ID" value="NZ_FNNU01000002.1"/>
</dbReference>
<dbReference type="PANTHER" id="PTHR31126:SF72">
    <property type="entry name" value="DUAL SPECIFICITY PROTEIN PHOSPHATASE TPBA"/>
    <property type="match status" value="1"/>
</dbReference>
<dbReference type="Proteomes" id="UP000243778">
    <property type="component" value="Unassembled WGS sequence"/>
</dbReference>
<feature type="signal peptide" evidence="2">
    <location>
        <begin position="1"/>
        <end position="30"/>
    </location>
</feature>
<proteinExistence type="inferred from homology"/>
<sequence length="226" mass="24777">MRLVSIPTRLFPSAWAMLLCGLLASLPGFAATTPGETASARAPGWATPLNGTFNLYRMSPTLYRSALPARANRQQLEKLGVRTVISFIEDSDAPWLGDSRVQRVNIPLHADRVDDADVIEVLRAVQRAQTNGPVLIHCKHGRDRTGLMAAMYRQVVQGWSKQAALDEMQHGGFGDPRRMEDAIAYVESADAPAIRRALVNGDCSTSPFSTCLVQGWLQQRFEASAD</sequence>
<feature type="domain" description="Tyrosine specific protein phosphatases" evidence="3">
    <location>
        <begin position="116"/>
        <end position="152"/>
    </location>
</feature>
<accession>A0A1H2X5L2</accession>
<evidence type="ECO:0000259" key="3">
    <source>
        <dbReference type="PROSITE" id="PS50056"/>
    </source>
</evidence>
<dbReference type="PROSITE" id="PS50056">
    <property type="entry name" value="TYR_PHOSPHATASE_2"/>
    <property type="match status" value="1"/>
</dbReference>
<dbReference type="InterPro" id="IPR029021">
    <property type="entry name" value="Prot-tyrosine_phosphatase-like"/>
</dbReference>